<dbReference type="Proteomes" id="UP000694843">
    <property type="component" value="Unplaced"/>
</dbReference>
<feature type="compositionally biased region" description="Basic and acidic residues" evidence="5">
    <location>
        <begin position="849"/>
        <end position="863"/>
    </location>
</feature>
<feature type="compositionally biased region" description="Basic and acidic residues" evidence="5">
    <location>
        <begin position="745"/>
        <end position="756"/>
    </location>
</feature>
<dbReference type="Gene3D" id="1.20.1070.10">
    <property type="entry name" value="Rhodopsin 7-helix transmembrane proteins"/>
    <property type="match status" value="1"/>
</dbReference>
<dbReference type="PRINTS" id="PR00249">
    <property type="entry name" value="GPCRSECRETIN"/>
</dbReference>
<reference evidence="10" key="1">
    <citation type="submission" date="2025-08" db="UniProtKB">
        <authorList>
            <consortium name="RefSeq"/>
        </authorList>
    </citation>
    <scope>IDENTIFICATION</scope>
    <source>
        <tissue evidence="10">Whole organism</tissue>
    </source>
</reference>
<evidence type="ECO:0000313" key="10">
    <source>
        <dbReference type="RefSeq" id="XP_018024443.1"/>
    </source>
</evidence>
<dbReference type="OMA" id="SSSESAX"/>
<feature type="domain" description="G-protein coupled receptors family 2 profile 2" evidence="8">
    <location>
        <begin position="370"/>
        <end position="654"/>
    </location>
</feature>
<dbReference type="GeneID" id="108680181"/>
<feature type="transmembrane region" description="Helical" evidence="6">
    <location>
        <begin position="512"/>
        <end position="543"/>
    </location>
</feature>
<proteinExistence type="predicted"/>
<dbReference type="InterPro" id="IPR017981">
    <property type="entry name" value="GPCR_2-like_7TM"/>
</dbReference>
<feature type="transmembrane region" description="Helical" evidence="6">
    <location>
        <begin position="372"/>
        <end position="396"/>
    </location>
</feature>
<comment type="subcellular location">
    <subcellularLocation>
        <location evidence="1">Membrane</location>
        <topology evidence="1">Multi-pass membrane protein</topology>
    </subcellularLocation>
</comment>
<organism evidence="9 10">
    <name type="scientific">Hyalella azteca</name>
    <name type="common">Amphipod</name>
    <dbReference type="NCBI Taxonomy" id="294128"/>
    <lineage>
        <taxon>Eukaryota</taxon>
        <taxon>Metazoa</taxon>
        <taxon>Ecdysozoa</taxon>
        <taxon>Arthropoda</taxon>
        <taxon>Crustacea</taxon>
        <taxon>Multicrustacea</taxon>
        <taxon>Malacostraca</taxon>
        <taxon>Eumalacostraca</taxon>
        <taxon>Peracarida</taxon>
        <taxon>Amphipoda</taxon>
        <taxon>Senticaudata</taxon>
        <taxon>Talitrida</taxon>
        <taxon>Talitroidea</taxon>
        <taxon>Hyalellidae</taxon>
        <taxon>Hyalella</taxon>
    </lineage>
</organism>
<dbReference type="InterPro" id="IPR053231">
    <property type="entry name" value="GPCR_LN-TM7"/>
</dbReference>
<feature type="signal peptide" evidence="7">
    <location>
        <begin position="1"/>
        <end position="23"/>
    </location>
</feature>
<dbReference type="AlphaFoldDB" id="A0A8B7PEA4"/>
<dbReference type="SUPFAM" id="SSF81321">
    <property type="entry name" value="Family A G protein-coupled receptor-like"/>
    <property type="match status" value="1"/>
</dbReference>
<dbReference type="RefSeq" id="XP_018024443.1">
    <property type="nucleotide sequence ID" value="XM_018168954.2"/>
</dbReference>
<dbReference type="PANTHER" id="PTHR45902">
    <property type="entry name" value="LATROPHILIN RECEPTOR-LIKE PROTEIN A"/>
    <property type="match status" value="1"/>
</dbReference>
<name>A0A8B7PEA4_HYAAZ</name>
<feature type="chain" id="PRO_5034761007" evidence="7">
    <location>
        <begin position="24"/>
        <end position="889"/>
    </location>
</feature>
<keyword evidence="3 6" id="KW-1133">Transmembrane helix</keyword>
<feature type="compositionally biased region" description="Polar residues" evidence="5">
    <location>
        <begin position="704"/>
        <end position="720"/>
    </location>
</feature>
<dbReference type="Pfam" id="PF00002">
    <property type="entry name" value="7tm_2"/>
    <property type="match status" value="1"/>
</dbReference>
<keyword evidence="2 6" id="KW-0812">Transmembrane</keyword>
<feature type="compositionally biased region" description="Basic and acidic residues" evidence="5">
    <location>
        <begin position="814"/>
        <end position="828"/>
    </location>
</feature>
<dbReference type="PROSITE" id="PS50261">
    <property type="entry name" value="G_PROTEIN_RECEP_F2_4"/>
    <property type="match status" value="1"/>
</dbReference>
<dbReference type="KEGG" id="hazt:108680181"/>
<accession>A0A8B7PEA4</accession>
<keyword evidence="4 6" id="KW-0472">Membrane</keyword>
<dbReference type="GO" id="GO:0007166">
    <property type="term" value="P:cell surface receptor signaling pathway"/>
    <property type="evidence" value="ECO:0007669"/>
    <property type="project" value="InterPro"/>
</dbReference>
<feature type="transmembrane region" description="Helical" evidence="6">
    <location>
        <begin position="438"/>
        <end position="459"/>
    </location>
</feature>
<keyword evidence="9" id="KW-1185">Reference proteome</keyword>
<feature type="transmembrane region" description="Helical" evidence="6">
    <location>
        <begin position="607"/>
        <end position="627"/>
    </location>
</feature>
<evidence type="ECO:0000256" key="1">
    <source>
        <dbReference type="ARBA" id="ARBA00004141"/>
    </source>
</evidence>
<dbReference type="CDD" id="cd15039">
    <property type="entry name" value="7tmB3_Methuselah-like"/>
    <property type="match status" value="1"/>
</dbReference>
<dbReference type="PANTHER" id="PTHR45902:SF4">
    <property type="entry name" value="G-PROTEIN COUPLED RECEPTORS FAMILY 2 PROFILE 2 DOMAIN-CONTAINING PROTEIN"/>
    <property type="match status" value="1"/>
</dbReference>
<gene>
    <name evidence="10" type="primary">LOC108680181</name>
</gene>
<feature type="transmembrane region" description="Helical" evidence="6">
    <location>
        <begin position="633"/>
        <end position="650"/>
    </location>
</feature>
<feature type="transmembrane region" description="Helical" evidence="6">
    <location>
        <begin position="403"/>
        <end position="426"/>
    </location>
</feature>
<feature type="region of interest" description="Disordered" evidence="5">
    <location>
        <begin position="814"/>
        <end position="889"/>
    </location>
</feature>
<evidence type="ECO:0000256" key="5">
    <source>
        <dbReference type="SAM" id="MobiDB-lite"/>
    </source>
</evidence>
<dbReference type="OrthoDB" id="6134459at2759"/>
<feature type="compositionally biased region" description="Acidic residues" evidence="5">
    <location>
        <begin position="878"/>
        <end position="889"/>
    </location>
</feature>
<sequence>MSKIFFLPLVAQVLVIGTRPGCGEPSVYSDCSFSPRCSDRPKAYGGGDSSYVPREPCRCDHECHLYGDCCPDAPEHNFSALENRLLRDAPEAPFACLPLQPPALLPSSLKVFMVDWCPKGTNSLLDDKCRKDTTKGSFNYTYLMDVPVVSSNSGIIYQNIFCGTCNREYYFDGYSYSLSCDCEVDSMDVVMNMQYQAGNLTWSAPRSKDVHCIDYDRVTCFLLIEFPIDVVHVCEDKVISSCTPGAGGMYHDIIEQRCLEGDNYFLQDKEANVYKNNHCALCNGVQLGNIICLQPFDISSGSAVARNDLWTISDLFDFDQNCESNYVKDPVFGECDLIENPENILENGTDVDSWLNETVIEQVNADASAESIVFTVFMSISIVCLLLHMLIFLILFQNRKLHSLNLFSMSCALFFAETFFVFGANLCRTVGGCYTLSAVVYYFFMAAFFWMNVISFDICKTFHTRGLRSHELRSFTRYSLYAWGLPAVMLLCAITVDMAAEDSIVAPAFAAYGFWFGTLGGLLLFFVVPVEIIFFLNVVMLIMSASKIRKQKKMGKMAAVSSKRGKYKPEKTLETDEKESRKIYHLITGKMKKTVGDQEENIKKLKLYASLAVLMGVPWIFATLVSFSVVFDYLFNIITSLQGVFIFLAFDCKKVVWRNLNARLSGHTIVSGTSSGGYTRSTSSSRTNSSSSGNRKTKHKRGESTISKATVDTTFSSGNENSRRQSRTSSDHGEKYSLKNYTADGRQEERRVRNSERSLTNGYHEETESQNGFKNDLPKHDETLLMNYYHEEQTDQENKAFAFMGNRTVLSNVRESEVSSERSDDDHYYQLQPPAQSPIKVTKKRKDRRAHDRSPQSGRKDSRNYSLRKACHSSSTSSEDEDSEDVVDV</sequence>
<evidence type="ECO:0000256" key="4">
    <source>
        <dbReference type="ARBA" id="ARBA00023136"/>
    </source>
</evidence>
<evidence type="ECO:0000256" key="7">
    <source>
        <dbReference type="SAM" id="SignalP"/>
    </source>
</evidence>
<evidence type="ECO:0000259" key="8">
    <source>
        <dbReference type="PROSITE" id="PS50261"/>
    </source>
</evidence>
<dbReference type="GO" id="GO:0004930">
    <property type="term" value="F:G protein-coupled receptor activity"/>
    <property type="evidence" value="ECO:0007669"/>
    <property type="project" value="InterPro"/>
</dbReference>
<feature type="compositionally biased region" description="Low complexity" evidence="5">
    <location>
        <begin position="671"/>
        <end position="694"/>
    </location>
</feature>
<feature type="transmembrane region" description="Helical" evidence="6">
    <location>
        <begin position="480"/>
        <end position="500"/>
    </location>
</feature>
<dbReference type="InterPro" id="IPR000832">
    <property type="entry name" value="GPCR_2_secretin-like"/>
</dbReference>
<feature type="region of interest" description="Disordered" evidence="5">
    <location>
        <begin position="671"/>
        <end position="778"/>
    </location>
</feature>
<keyword evidence="7" id="KW-0732">Signal</keyword>
<protein>
    <submittedName>
        <fullName evidence="10">Uncharacterized protein LOC108680181</fullName>
    </submittedName>
</protein>
<evidence type="ECO:0000313" key="9">
    <source>
        <dbReference type="Proteomes" id="UP000694843"/>
    </source>
</evidence>
<evidence type="ECO:0000256" key="3">
    <source>
        <dbReference type="ARBA" id="ARBA00022989"/>
    </source>
</evidence>
<dbReference type="GO" id="GO:0016020">
    <property type="term" value="C:membrane"/>
    <property type="evidence" value="ECO:0007669"/>
    <property type="project" value="UniProtKB-SubCell"/>
</dbReference>
<evidence type="ECO:0000256" key="6">
    <source>
        <dbReference type="SAM" id="Phobius"/>
    </source>
</evidence>
<evidence type="ECO:0000256" key="2">
    <source>
        <dbReference type="ARBA" id="ARBA00022692"/>
    </source>
</evidence>